<dbReference type="SUPFAM" id="SSF101960">
    <property type="entry name" value="Stabilizer of iron transporter SufD"/>
    <property type="match status" value="1"/>
</dbReference>
<dbReference type="PANTHER" id="PTHR43575:SF1">
    <property type="entry name" value="PROTEIN ABCI7, CHLOROPLASTIC"/>
    <property type="match status" value="1"/>
</dbReference>
<dbReference type="InterPro" id="IPR011542">
    <property type="entry name" value="SUF_FeS_clus_asmbl_SufD"/>
</dbReference>
<feature type="domain" description="SUF system FeS cluster assembly SufBD N-terminal" evidence="3">
    <location>
        <begin position="8"/>
        <end position="162"/>
    </location>
</feature>
<dbReference type="KEGG" id="psuw:WQ53_13625"/>
<dbReference type="AlphaFoldDB" id="A0A0E3UP10"/>
<dbReference type="InterPro" id="IPR045595">
    <property type="entry name" value="SufBD_N"/>
</dbReference>
<dbReference type="InterPro" id="IPR055346">
    <property type="entry name" value="Fe-S_cluster_assembly_SufBD"/>
</dbReference>
<comment type="similarity">
    <text evidence="1">Belongs to the iron-sulfur cluster assembly SufBD family.</text>
</comment>
<reference evidence="4 5" key="1">
    <citation type="journal article" date="2015" name="Genome Announc.">
        <title>Complete Genome Sequence of Pseudoxanthomonas suwonensis Strain J1, a Cellulose-Degrading Bacterium Isolated from Leaf- and Wood-Enriched Soil.</title>
        <authorList>
            <person name="Hou L."/>
            <person name="Jiang J."/>
            <person name="Xu Z."/>
            <person name="Zhou Y."/>
            <person name="Leung F.C."/>
        </authorList>
    </citation>
    <scope>NUCLEOTIDE SEQUENCE [LARGE SCALE GENOMIC DNA]</scope>
    <source>
        <strain evidence="4 5">J1</strain>
    </source>
</reference>
<dbReference type="EMBL" id="CP011144">
    <property type="protein sequence ID" value="AKC87641.1"/>
    <property type="molecule type" value="Genomic_DNA"/>
</dbReference>
<evidence type="ECO:0000313" key="5">
    <source>
        <dbReference type="Proteomes" id="UP000033067"/>
    </source>
</evidence>
<dbReference type="InterPro" id="IPR000825">
    <property type="entry name" value="SUF_FeS_clus_asmbl_SufBD_core"/>
</dbReference>
<dbReference type="Proteomes" id="UP000033067">
    <property type="component" value="Chromosome"/>
</dbReference>
<gene>
    <name evidence="4" type="ORF">WQ53_13625</name>
</gene>
<dbReference type="OrthoDB" id="9768262at2"/>
<dbReference type="NCBIfam" id="TIGR01981">
    <property type="entry name" value="sufD"/>
    <property type="match status" value="1"/>
</dbReference>
<name>A0A0E3UP10_9GAMM</name>
<dbReference type="Pfam" id="PF19295">
    <property type="entry name" value="SufBD_N"/>
    <property type="match status" value="1"/>
</dbReference>
<protein>
    <submittedName>
        <fullName evidence="4">ABC transporter permease</fullName>
    </submittedName>
</protein>
<evidence type="ECO:0000256" key="1">
    <source>
        <dbReference type="ARBA" id="ARBA00043967"/>
    </source>
</evidence>
<dbReference type="Pfam" id="PF01458">
    <property type="entry name" value="SUFBD_core"/>
    <property type="match status" value="1"/>
</dbReference>
<dbReference type="PATRIC" id="fig|314722.6.peg.2957"/>
<keyword evidence="5" id="KW-1185">Reference proteome</keyword>
<sequence>MSALLGSFRDAFTTLPDADAQPLREGRRQALDALLADGLPGPREEAWKYTPLRALERRAFAAADATPPAFDATLLDAIPAPRLVFANGRFDAARSDLSGLPAGITVEALSQVLASGGPRDTNFLLRRYERRDEVFARANAALAEDGAVVRVEAGVQVEAPLHLVVVGVPQAGDRAWHLRHFIEVRNDARLDLIEHQLAGGEHAHLANEVLHLHLGQRATVRHARVQSDAARATRFARTDAVLAREALYQRFDLELGAALSRNELNVRLEGDGAKLVANGVLFGDGRRHVDTRLGIEHIARDTSCELLWRGIADGRSKVVFHGGIGIRAGADGTDAALSNKNLLLSADAEIDTQPVLVIDADEVKAAHGATVGQLDANALFYLRTRGLPEAQARRLLTAAFCREPLLALGDEGGDDGLRRFLLARLDTALAASLGDGPLGDGESLPGEPA</sequence>
<dbReference type="RefSeq" id="WP_052633251.1">
    <property type="nucleotide sequence ID" value="NZ_CP011144.1"/>
</dbReference>
<feature type="domain" description="SUF system FeS cluster assembly SufBD core" evidence="2">
    <location>
        <begin position="172"/>
        <end position="400"/>
    </location>
</feature>
<dbReference type="InterPro" id="IPR037284">
    <property type="entry name" value="SUF_FeS_clus_asmbl_SufBD_sf"/>
</dbReference>
<accession>A0A0E3UP10</accession>
<evidence type="ECO:0000259" key="3">
    <source>
        <dbReference type="Pfam" id="PF19295"/>
    </source>
</evidence>
<proteinExistence type="inferred from homology"/>
<dbReference type="GO" id="GO:0016226">
    <property type="term" value="P:iron-sulfur cluster assembly"/>
    <property type="evidence" value="ECO:0007669"/>
    <property type="project" value="InterPro"/>
</dbReference>
<dbReference type="PANTHER" id="PTHR43575">
    <property type="entry name" value="PROTEIN ABCI7, CHLOROPLASTIC"/>
    <property type="match status" value="1"/>
</dbReference>
<organism evidence="4 5">
    <name type="scientific">Pseudoxanthomonas suwonensis</name>
    <dbReference type="NCBI Taxonomy" id="314722"/>
    <lineage>
        <taxon>Bacteria</taxon>
        <taxon>Pseudomonadati</taxon>
        <taxon>Pseudomonadota</taxon>
        <taxon>Gammaproteobacteria</taxon>
        <taxon>Lysobacterales</taxon>
        <taxon>Lysobacteraceae</taxon>
        <taxon>Pseudoxanthomonas</taxon>
    </lineage>
</organism>
<evidence type="ECO:0000313" key="4">
    <source>
        <dbReference type="EMBL" id="AKC87641.1"/>
    </source>
</evidence>
<evidence type="ECO:0000259" key="2">
    <source>
        <dbReference type="Pfam" id="PF01458"/>
    </source>
</evidence>